<organism evidence="2 3">
    <name type="scientific">Aminipila terrae</name>
    <dbReference type="NCBI Taxonomy" id="2697030"/>
    <lineage>
        <taxon>Bacteria</taxon>
        <taxon>Bacillati</taxon>
        <taxon>Bacillota</taxon>
        <taxon>Clostridia</taxon>
        <taxon>Peptostreptococcales</taxon>
        <taxon>Anaerovoracaceae</taxon>
        <taxon>Aminipila</taxon>
    </lineage>
</organism>
<name>A0A6P1MBP4_9FIRM</name>
<dbReference type="InterPro" id="IPR046664">
    <property type="entry name" value="DUF6773"/>
</dbReference>
<keyword evidence="3" id="KW-1185">Reference proteome</keyword>
<keyword evidence="1" id="KW-0472">Membrane</keyword>
<evidence type="ECO:0000313" key="2">
    <source>
        <dbReference type="EMBL" id="QHI72129.1"/>
    </source>
</evidence>
<dbReference type="AlphaFoldDB" id="A0A6P1MBP4"/>
<dbReference type="Proteomes" id="UP000463883">
    <property type="component" value="Chromosome"/>
</dbReference>
<feature type="transmembrane region" description="Helical" evidence="1">
    <location>
        <begin position="48"/>
        <end position="66"/>
    </location>
</feature>
<dbReference type="RefSeq" id="WP_162361899.1">
    <property type="nucleotide sequence ID" value="NZ_CP047591.1"/>
</dbReference>
<protein>
    <submittedName>
        <fullName evidence="2">Uncharacterized protein</fullName>
    </submittedName>
</protein>
<dbReference type="KEGG" id="amic:Ami3637_06680"/>
<evidence type="ECO:0000313" key="3">
    <source>
        <dbReference type="Proteomes" id="UP000463883"/>
    </source>
</evidence>
<gene>
    <name evidence="2" type="ORF">Ami3637_06680</name>
</gene>
<feature type="transmembrane region" description="Helical" evidence="1">
    <location>
        <begin position="21"/>
        <end position="42"/>
    </location>
</feature>
<accession>A0A6P1MBP4</accession>
<feature type="transmembrane region" description="Helical" evidence="1">
    <location>
        <begin position="86"/>
        <end position="105"/>
    </location>
</feature>
<dbReference type="Pfam" id="PF20563">
    <property type="entry name" value="DUF6773"/>
    <property type="match status" value="1"/>
</dbReference>
<dbReference type="EMBL" id="CP047591">
    <property type="protein sequence ID" value="QHI72129.1"/>
    <property type="molecule type" value="Genomic_DNA"/>
</dbReference>
<keyword evidence="1" id="KW-1133">Transmembrane helix</keyword>
<sequence>MLKRNKIIDERQELQSLKNVKICWTVVIFLLAISILIQAIIFTSSPQHYMPELGILTVGCFLNIILDARQGNIYTKEMQNPKANLLLYITSALVASLVLGIGNYLKYGFPPIFILAIVIPMFVILLALMLLCDFIYRKAALGRLNKFNKTLEKDEDL</sequence>
<reference evidence="2 3" key="1">
    <citation type="submission" date="2020-01" db="EMBL/GenBank/DDBJ databases">
        <title>Genomic analysis of Aminipila sp. CBA3637.</title>
        <authorList>
            <person name="Kim Y.B."/>
            <person name="Roh S.W."/>
        </authorList>
    </citation>
    <scope>NUCLEOTIDE SEQUENCE [LARGE SCALE GENOMIC DNA]</scope>
    <source>
        <strain evidence="2 3">CBA3637</strain>
    </source>
</reference>
<evidence type="ECO:0000256" key="1">
    <source>
        <dbReference type="SAM" id="Phobius"/>
    </source>
</evidence>
<feature type="transmembrane region" description="Helical" evidence="1">
    <location>
        <begin position="111"/>
        <end position="136"/>
    </location>
</feature>
<keyword evidence="1" id="KW-0812">Transmembrane</keyword>
<proteinExistence type="predicted"/>